<sequence length="275" mass="28994" precursor="true">MIGNMRLVLGGCLLTSAALWSPNLNAAVLEEFLFDDAAGTAIEAAANSAVPTHLFDVDADLVDVTTNGLGQLDASLKANNEFGTTYVDADDVAVGSLYGVLDFSYAFDSATLDAAENEEIRISFIQFDPRSTFVTTEFEFQREDDDTVTLLGNGVGDGATDIDPVVVPNAASVLAVLAADLDKDVYQVHYSLDGGASFTTIGTGLLDPTRGFGSLRLTLNNDLSNDSVLIDSITLLDTNPYPGLIADISTIPEPASASLLACGVLLSMRRRRPAC</sequence>
<dbReference type="SUPFAM" id="SSF50939">
    <property type="entry name" value="Sialidases"/>
    <property type="match status" value="1"/>
</dbReference>
<feature type="signal peptide" evidence="1">
    <location>
        <begin position="1"/>
        <end position="26"/>
    </location>
</feature>
<organism evidence="2 3">
    <name type="scientific">Posidoniimonas corsicana</name>
    <dbReference type="NCBI Taxonomy" id="1938618"/>
    <lineage>
        <taxon>Bacteria</taxon>
        <taxon>Pseudomonadati</taxon>
        <taxon>Planctomycetota</taxon>
        <taxon>Planctomycetia</taxon>
        <taxon>Pirellulales</taxon>
        <taxon>Lacipirellulaceae</taxon>
        <taxon>Posidoniimonas</taxon>
    </lineage>
</organism>
<evidence type="ECO:0000313" key="3">
    <source>
        <dbReference type="Proteomes" id="UP000316714"/>
    </source>
</evidence>
<dbReference type="EMBL" id="SIHJ01000002">
    <property type="protein sequence ID" value="TWT33959.1"/>
    <property type="molecule type" value="Genomic_DNA"/>
</dbReference>
<evidence type="ECO:0000256" key="1">
    <source>
        <dbReference type="SAM" id="SignalP"/>
    </source>
</evidence>
<protein>
    <recommendedName>
        <fullName evidence="4">PEP-CTERM protein-sorting domain-containing protein</fullName>
    </recommendedName>
</protein>
<keyword evidence="3" id="KW-1185">Reference proteome</keyword>
<accession>A0A5C5V7W2</accession>
<evidence type="ECO:0000313" key="2">
    <source>
        <dbReference type="EMBL" id="TWT33959.1"/>
    </source>
</evidence>
<dbReference type="RefSeq" id="WP_146567005.1">
    <property type="nucleotide sequence ID" value="NZ_SIHJ01000002.1"/>
</dbReference>
<dbReference type="AlphaFoldDB" id="A0A5C5V7W2"/>
<name>A0A5C5V7W2_9BACT</name>
<keyword evidence="1" id="KW-0732">Signal</keyword>
<comment type="caution">
    <text evidence="2">The sequence shown here is derived from an EMBL/GenBank/DDBJ whole genome shotgun (WGS) entry which is preliminary data.</text>
</comment>
<gene>
    <name evidence="2" type="ORF">KOR34_37950</name>
</gene>
<dbReference type="InterPro" id="IPR036278">
    <property type="entry name" value="Sialidase_sf"/>
</dbReference>
<feature type="chain" id="PRO_5022927969" description="PEP-CTERM protein-sorting domain-containing protein" evidence="1">
    <location>
        <begin position="27"/>
        <end position="275"/>
    </location>
</feature>
<proteinExistence type="predicted"/>
<reference evidence="2 3" key="1">
    <citation type="submission" date="2019-02" db="EMBL/GenBank/DDBJ databases">
        <title>Deep-cultivation of Planctomycetes and their phenomic and genomic characterization uncovers novel biology.</title>
        <authorList>
            <person name="Wiegand S."/>
            <person name="Jogler M."/>
            <person name="Boedeker C."/>
            <person name="Pinto D."/>
            <person name="Vollmers J."/>
            <person name="Rivas-Marin E."/>
            <person name="Kohn T."/>
            <person name="Peeters S.H."/>
            <person name="Heuer A."/>
            <person name="Rast P."/>
            <person name="Oberbeckmann S."/>
            <person name="Bunk B."/>
            <person name="Jeske O."/>
            <person name="Meyerdierks A."/>
            <person name="Storesund J.E."/>
            <person name="Kallscheuer N."/>
            <person name="Luecker S."/>
            <person name="Lage O.M."/>
            <person name="Pohl T."/>
            <person name="Merkel B.J."/>
            <person name="Hornburger P."/>
            <person name="Mueller R.-W."/>
            <person name="Bruemmer F."/>
            <person name="Labrenz M."/>
            <person name="Spormann A.M."/>
            <person name="Op Den Camp H."/>
            <person name="Overmann J."/>
            <person name="Amann R."/>
            <person name="Jetten M.S.M."/>
            <person name="Mascher T."/>
            <person name="Medema M.H."/>
            <person name="Devos D.P."/>
            <person name="Kaster A.-K."/>
            <person name="Ovreas L."/>
            <person name="Rohde M."/>
            <person name="Galperin M.Y."/>
            <person name="Jogler C."/>
        </authorList>
    </citation>
    <scope>NUCLEOTIDE SEQUENCE [LARGE SCALE GENOMIC DNA]</scope>
    <source>
        <strain evidence="2 3">KOR34</strain>
    </source>
</reference>
<evidence type="ECO:0008006" key="4">
    <source>
        <dbReference type="Google" id="ProtNLM"/>
    </source>
</evidence>
<dbReference type="OrthoDB" id="272790at2"/>
<dbReference type="Proteomes" id="UP000316714">
    <property type="component" value="Unassembled WGS sequence"/>
</dbReference>